<accession>A0ACA9NN79</accession>
<dbReference type="Proteomes" id="UP000789525">
    <property type="component" value="Unassembled WGS sequence"/>
</dbReference>
<evidence type="ECO:0000313" key="1">
    <source>
        <dbReference type="EMBL" id="CAG8665647.1"/>
    </source>
</evidence>
<evidence type="ECO:0000313" key="2">
    <source>
        <dbReference type="Proteomes" id="UP000789525"/>
    </source>
</evidence>
<gene>
    <name evidence="1" type="ORF">ACOLOM_LOCUS8753</name>
</gene>
<protein>
    <submittedName>
        <fullName evidence="1">12736_t:CDS:1</fullName>
    </submittedName>
</protein>
<reference evidence="1" key="1">
    <citation type="submission" date="2021-06" db="EMBL/GenBank/DDBJ databases">
        <authorList>
            <person name="Kallberg Y."/>
            <person name="Tangrot J."/>
            <person name="Rosling A."/>
        </authorList>
    </citation>
    <scope>NUCLEOTIDE SEQUENCE</scope>
    <source>
        <strain evidence="1">CL356</strain>
    </source>
</reference>
<comment type="caution">
    <text evidence="1">The sequence shown here is derived from an EMBL/GenBank/DDBJ whole genome shotgun (WGS) entry which is preliminary data.</text>
</comment>
<name>A0ACA9NN79_9GLOM</name>
<dbReference type="EMBL" id="CAJVPT010023476">
    <property type="protein sequence ID" value="CAG8665647.1"/>
    <property type="molecule type" value="Genomic_DNA"/>
</dbReference>
<sequence length="120" mass="13286">MVAALITRNLSRLTPREVVKVPEGIGGQDKVPNGKRNQVDQHPSDVGDLTGCDHDEETGQTQDDGEEDKWNHRILRALDSGYDDEIDGERDSGREDQSTSQLHEHDKLHGETEGTAQVSD</sequence>
<proteinExistence type="predicted"/>
<organism evidence="1 2">
    <name type="scientific">Acaulospora colombiana</name>
    <dbReference type="NCBI Taxonomy" id="27376"/>
    <lineage>
        <taxon>Eukaryota</taxon>
        <taxon>Fungi</taxon>
        <taxon>Fungi incertae sedis</taxon>
        <taxon>Mucoromycota</taxon>
        <taxon>Glomeromycotina</taxon>
        <taxon>Glomeromycetes</taxon>
        <taxon>Diversisporales</taxon>
        <taxon>Acaulosporaceae</taxon>
        <taxon>Acaulospora</taxon>
    </lineage>
</organism>
<feature type="non-terminal residue" evidence="1">
    <location>
        <position position="120"/>
    </location>
</feature>
<keyword evidence="2" id="KW-1185">Reference proteome</keyword>